<evidence type="ECO:0000256" key="4">
    <source>
        <dbReference type="SAM" id="SignalP"/>
    </source>
</evidence>
<dbReference type="InterPro" id="IPR042229">
    <property type="entry name" value="Listeria/Bacterioides_rpt_sf"/>
</dbReference>
<feature type="compositionally biased region" description="Basic and acidic residues" evidence="2">
    <location>
        <begin position="321"/>
        <end position="346"/>
    </location>
</feature>
<feature type="transmembrane region" description="Helical" evidence="3">
    <location>
        <begin position="552"/>
        <end position="573"/>
    </location>
</feature>
<feature type="chain" id="PRO_5040843640" description="Cell wall anchor protein" evidence="4">
    <location>
        <begin position="27"/>
        <end position="589"/>
    </location>
</feature>
<dbReference type="Proteomes" id="UP000219743">
    <property type="component" value="Unassembled WGS sequence"/>
</dbReference>
<organism evidence="5 6">
    <name type="scientific">Bacillus cereus</name>
    <dbReference type="NCBI Taxonomy" id="1396"/>
    <lineage>
        <taxon>Bacteria</taxon>
        <taxon>Bacillati</taxon>
        <taxon>Bacillota</taxon>
        <taxon>Bacilli</taxon>
        <taxon>Bacillales</taxon>
        <taxon>Bacillaceae</taxon>
        <taxon>Bacillus</taxon>
        <taxon>Bacillus cereus group</taxon>
    </lineage>
</organism>
<dbReference type="GO" id="GO:0030313">
    <property type="term" value="C:cell envelope"/>
    <property type="evidence" value="ECO:0007669"/>
    <property type="project" value="UniProtKB-SubCell"/>
</dbReference>
<proteinExistence type="predicted"/>
<evidence type="ECO:0008006" key="7">
    <source>
        <dbReference type="Google" id="ProtNLM"/>
    </source>
</evidence>
<feature type="compositionally biased region" description="Low complexity" evidence="2">
    <location>
        <begin position="372"/>
        <end position="396"/>
    </location>
</feature>
<sequence length="589" mass="66381">MWGKSKRVLVSSVLSLSLMGNTTIFAAVNDSTKIQENENIARNFLKVSYEGKVLFHEQVPSKTMIQVLNEDNEVVESTVLTSDKEMSLEKPKISNGKMLSYWTIEIKDGKLLIKPVSTTKEEFSVKFYVKDAGGNLLEDHKRIKEVVKSVTKDTKLKEVLPDLNPDNNYKFTGWFSMVDKGDGKKVEEKLQNIDDIKITDSKGEYYAKFFSDFNNNGIDDKTEEITVSFVTNIEEQIEPAKLNVGQKIKAPKLSNKDKIFIGWYTNAELTNKFGNDNLKDSITLYAKWEDAEKVITEAEKKPITDKDVSDQVEKILNERLKELKEGQSNTEKPKETTPEASNKEVTETTAGTTEKPKDRNENKGTATNNNQKSDTNTSKDNTKSNNSNTTPPTSNPWGGSIQNDTKLKDSLTSKNPNNSNSLNSNKVSVYTETKYVFKNKNVGEKYMVKFLDETGAFVSSLTLPYGKTIKILDENETPREEYAVRQDTTINLDTERYVNKGSTFLGLDTRSVQVNSAEITEVFPTTAKNNSNSFLYKKDDKASQKKESNTPYIIAILTTVAAICIILGIFLIARNRKKKKQNPDQTINM</sequence>
<dbReference type="RefSeq" id="WP_098330395.1">
    <property type="nucleotide sequence ID" value="NZ_NTRC01000012.1"/>
</dbReference>
<name>A0A9X6VJH0_BACCE</name>
<feature type="compositionally biased region" description="Low complexity" evidence="2">
    <location>
        <begin position="412"/>
        <end position="425"/>
    </location>
</feature>
<comment type="subcellular location">
    <subcellularLocation>
        <location evidence="1">Cell envelope</location>
    </subcellularLocation>
</comment>
<dbReference type="Pfam" id="PF09479">
    <property type="entry name" value="Flg_new"/>
    <property type="match status" value="1"/>
</dbReference>
<evidence type="ECO:0000256" key="2">
    <source>
        <dbReference type="SAM" id="MobiDB-lite"/>
    </source>
</evidence>
<dbReference type="Gene3D" id="2.60.40.4270">
    <property type="entry name" value="Listeria-Bacteroides repeat domain"/>
    <property type="match status" value="1"/>
</dbReference>
<feature type="region of interest" description="Disordered" evidence="2">
    <location>
        <begin position="321"/>
        <end position="425"/>
    </location>
</feature>
<accession>A0A9X6VJH0</accession>
<dbReference type="EMBL" id="NTRC01000012">
    <property type="protein sequence ID" value="PFD20476.1"/>
    <property type="molecule type" value="Genomic_DNA"/>
</dbReference>
<evidence type="ECO:0000313" key="6">
    <source>
        <dbReference type="Proteomes" id="UP000219743"/>
    </source>
</evidence>
<evidence type="ECO:0000256" key="1">
    <source>
        <dbReference type="ARBA" id="ARBA00004196"/>
    </source>
</evidence>
<gene>
    <name evidence="5" type="ORF">CN263_17375</name>
</gene>
<evidence type="ECO:0000313" key="5">
    <source>
        <dbReference type="EMBL" id="PFD20476.1"/>
    </source>
</evidence>
<keyword evidence="3" id="KW-0472">Membrane</keyword>
<dbReference type="AlphaFoldDB" id="A0A9X6VJH0"/>
<comment type="caution">
    <text evidence="5">The sequence shown here is derived from an EMBL/GenBank/DDBJ whole genome shotgun (WGS) entry which is preliminary data.</text>
</comment>
<keyword evidence="3" id="KW-1133">Transmembrane helix</keyword>
<dbReference type="InterPro" id="IPR013378">
    <property type="entry name" value="InlB-like_B-rpt"/>
</dbReference>
<evidence type="ECO:0000256" key="3">
    <source>
        <dbReference type="SAM" id="Phobius"/>
    </source>
</evidence>
<keyword evidence="3" id="KW-0812">Transmembrane</keyword>
<reference evidence="5 6" key="1">
    <citation type="submission" date="2017-09" db="EMBL/GenBank/DDBJ databases">
        <title>Large-scale bioinformatics analysis of Bacillus genomes uncovers conserved roles of natural products in bacterial physiology.</title>
        <authorList>
            <consortium name="Agbiome Team Llc"/>
            <person name="Bleich R.M."/>
            <person name="Kirk G.J."/>
            <person name="Santa Maria K.C."/>
            <person name="Allen S.E."/>
            <person name="Farag S."/>
            <person name="Shank E.A."/>
            <person name="Bowers A."/>
        </authorList>
    </citation>
    <scope>NUCLEOTIDE SEQUENCE [LARGE SCALE GENOMIC DNA]</scope>
    <source>
        <strain evidence="5 6">AFS024404</strain>
    </source>
</reference>
<feature type="signal peptide" evidence="4">
    <location>
        <begin position="1"/>
        <end position="26"/>
    </location>
</feature>
<protein>
    <recommendedName>
        <fullName evidence="7">Cell wall anchor protein</fullName>
    </recommendedName>
</protein>
<keyword evidence="4" id="KW-0732">Signal</keyword>